<comment type="caution">
    <text evidence="2">The sequence shown here is derived from an EMBL/GenBank/DDBJ whole genome shotgun (WGS) entry which is preliminary data.</text>
</comment>
<proteinExistence type="predicted"/>
<name>A0A444JWN3_9GAMM</name>
<dbReference type="RefSeq" id="WP_128782785.1">
    <property type="nucleotide sequence ID" value="NZ_JAKJSG010000032.1"/>
</dbReference>
<evidence type="ECO:0000313" key="2">
    <source>
        <dbReference type="EMBL" id="RWX57479.1"/>
    </source>
</evidence>
<dbReference type="Pfam" id="PF06945">
    <property type="entry name" value="DUF1289"/>
    <property type="match status" value="1"/>
</dbReference>
<dbReference type="PANTHER" id="PTHR35175">
    <property type="entry name" value="DUF1289 DOMAIN-CONTAINING PROTEIN"/>
    <property type="match status" value="1"/>
</dbReference>
<evidence type="ECO:0000256" key="1">
    <source>
        <dbReference type="SAM" id="MobiDB-lite"/>
    </source>
</evidence>
<dbReference type="InterPro" id="IPR010710">
    <property type="entry name" value="DUF1289"/>
</dbReference>
<keyword evidence="3" id="KW-1185">Reference proteome</keyword>
<reference evidence="2 3" key="1">
    <citation type="submission" date="2018-11" db="EMBL/GenBank/DDBJ databases">
        <title>Photobacterium sp. BEI247 sp. nov., a marine bacterium isolated from Yongle Blue Hole in the South China Sea.</title>
        <authorList>
            <person name="Wang X."/>
        </authorList>
    </citation>
    <scope>NUCLEOTIDE SEQUENCE [LARGE SCALE GENOMIC DNA]</scope>
    <source>
        <strain evidence="3">BEI247</strain>
    </source>
</reference>
<feature type="compositionally biased region" description="Polar residues" evidence="1">
    <location>
        <begin position="76"/>
        <end position="89"/>
    </location>
</feature>
<evidence type="ECO:0000313" key="3">
    <source>
        <dbReference type="Proteomes" id="UP000287563"/>
    </source>
</evidence>
<feature type="region of interest" description="Disordered" evidence="1">
    <location>
        <begin position="64"/>
        <end position="89"/>
    </location>
</feature>
<dbReference type="AlphaFoldDB" id="A0A444JWN3"/>
<dbReference type="Proteomes" id="UP000287563">
    <property type="component" value="Unassembled WGS sequence"/>
</dbReference>
<organism evidence="2 3">
    <name type="scientific">Photobacterium chitinilyticum</name>
    <dbReference type="NCBI Taxonomy" id="2485123"/>
    <lineage>
        <taxon>Bacteria</taxon>
        <taxon>Pseudomonadati</taxon>
        <taxon>Pseudomonadota</taxon>
        <taxon>Gammaproteobacteria</taxon>
        <taxon>Vibrionales</taxon>
        <taxon>Vibrionaceae</taxon>
        <taxon>Photobacterium</taxon>
    </lineage>
</organism>
<dbReference type="PANTHER" id="PTHR35175:SF1">
    <property type="entry name" value="OXIDOREDUCTASE"/>
    <property type="match status" value="1"/>
</dbReference>
<protein>
    <submittedName>
        <fullName evidence="2">DUF1289 domain-containing protein</fullName>
    </submittedName>
</protein>
<dbReference type="OrthoDB" id="8911262at2"/>
<dbReference type="EMBL" id="RJLM01000001">
    <property type="protein sequence ID" value="RWX57479.1"/>
    <property type="molecule type" value="Genomic_DNA"/>
</dbReference>
<gene>
    <name evidence="2" type="ORF">EDI28_05520</name>
</gene>
<sequence>MEQLDFFSIPSPCIGVCQVNERGYCKGCMRSRDERFNWQKMTADQQRNTIRLCRQRYLRVMRRNKAHQEKPLPEQELSSQQSLFDDQDV</sequence>
<accession>A0A444JWN3</accession>